<dbReference type="GO" id="GO:0006281">
    <property type="term" value="P:DNA repair"/>
    <property type="evidence" value="ECO:0007669"/>
    <property type="project" value="UniProtKB-UniRule"/>
</dbReference>
<evidence type="ECO:0000313" key="9">
    <source>
        <dbReference type="EMBL" id="OGF18377.1"/>
    </source>
</evidence>
<dbReference type="Pfam" id="PF21176">
    <property type="entry name" value="RecR_HhH"/>
    <property type="match status" value="1"/>
</dbReference>
<evidence type="ECO:0000256" key="1">
    <source>
        <dbReference type="ARBA" id="ARBA00022723"/>
    </source>
</evidence>
<dbReference type="Pfam" id="PF21175">
    <property type="entry name" value="RecR_C"/>
    <property type="match status" value="1"/>
</dbReference>
<dbReference type="GO" id="GO:0008270">
    <property type="term" value="F:zinc ion binding"/>
    <property type="evidence" value="ECO:0007669"/>
    <property type="project" value="UniProtKB-KW"/>
</dbReference>
<dbReference type="PROSITE" id="PS50880">
    <property type="entry name" value="TOPRIM"/>
    <property type="match status" value="1"/>
</dbReference>
<protein>
    <recommendedName>
        <fullName evidence="7">Recombination protein RecR</fullName>
    </recommendedName>
</protein>
<evidence type="ECO:0000313" key="10">
    <source>
        <dbReference type="Proteomes" id="UP000178682"/>
    </source>
</evidence>
<dbReference type="Proteomes" id="UP000178682">
    <property type="component" value="Unassembled WGS sequence"/>
</dbReference>
<feature type="domain" description="Toprim" evidence="8">
    <location>
        <begin position="80"/>
        <end position="174"/>
    </location>
</feature>
<evidence type="ECO:0000256" key="2">
    <source>
        <dbReference type="ARBA" id="ARBA00022763"/>
    </source>
</evidence>
<dbReference type="PROSITE" id="PS01300">
    <property type="entry name" value="RECR"/>
    <property type="match status" value="1"/>
</dbReference>
<comment type="function">
    <text evidence="7">May play a role in DNA repair. It seems to be involved in an RecBC-independent recombinational process of DNA repair. It may act with RecF and RecO.</text>
</comment>
<reference evidence="9 10" key="1">
    <citation type="journal article" date="2016" name="Nat. Commun.">
        <title>Thousands of microbial genomes shed light on interconnected biogeochemical processes in an aquifer system.</title>
        <authorList>
            <person name="Anantharaman K."/>
            <person name="Brown C.T."/>
            <person name="Hug L.A."/>
            <person name="Sharon I."/>
            <person name="Castelle C.J."/>
            <person name="Probst A.J."/>
            <person name="Thomas B.C."/>
            <person name="Singh A."/>
            <person name="Wilkins M.J."/>
            <person name="Karaoz U."/>
            <person name="Brodie E.L."/>
            <person name="Williams K.H."/>
            <person name="Hubbard S.S."/>
            <person name="Banfield J.F."/>
        </authorList>
    </citation>
    <scope>NUCLEOTIDE SEQUENCE [LARGE SCALE GENOMIC DNA]</scope>
</reference>
<dbReference type="Gene3D" id="1.10.8.420">
    <property type="entry name" value="RecR Domain 1"/>
    <property type="match status" value="1"/>
</dbReference>
<evidence type="ECO:0000256" key="6">
    <source>
        <dbReference type="ARBA" id="ARBA00023204"/>
    </source>
</evidence>
<evidence type="ECO:0000259" key="8">
    <source>
        <dbReference type="PROSITE" id="PS50880"/>
    </source>
</evidence>
<keyword evidence="4 7" id="KW-0862">Zinc</keyword>
<dbReference type="GO" id="GO:0003677">
    <property type="term" value="F:DNA binding"/>
    <property type="evidence" value="ECO:0007669"/>
    <property type="project" value="UniProtKB-UniRule"/>
</dbReference>
<evidence type="ECO:0000256" key="5">
    <source>
        <dbReference type="ARBA" id="ARBA00023172"/>
    </source>
</evidence>
<dbReference type="HAMAP" id="MF_00017">
    <property type="entry name" value="RecR"/>
    <property type="match status" value="1"/>
</dbReference>
<organism evidence="9 10">
    <name type="scientific">Candidatus Falkowbacteria bacterium RIFCSPLOWO2_12_FULL_45_10</name>
    <dbReference type="NCBI Taxonomy" id="1797990"/>
    <lineage>
        <taxon>Bacteria</taxon>
        <taxon>Candidatus Falkowiibacteriota</taxon>
    </lineage>
</organism>
<dbReference type="EMBL" id="MFFX01000051">
    <property type="protein sequence ID" value="OGF18377.1"/>
    <property type="molecule type" value="Genomic_DNA"/>
</dbReference>
<keyword evidence="2 7" id="KW-0227">DNA damage</keyword>
<comment type="similarity">
    <text evidence="7">Belongs to the RecR family.</text>
</comment>
<comment type="caution">
    <text evidence="9">The sequence shown here is derived from an EMBL/GenBank/DDBJ whole genome shotgun (WGS) entry which is preliminary data.</text>
</comment>
<dbReference type="Pfam" id="PF02132">
    <property type="entry name" value="RecR_ZnF"/>
    <property type="match status" value="1"/>
</dbReference>
<name>A0A1F5RVB4_9BACT</name>
<dbReference type="PANTHER" id="PTHR30446">
    <property type="entry name" value="RECOMBINATION PROTEIN RECR"/>
    <property type="match status" value="1"/>
</dbReference>
<dbReference type="NCBIfam" id="TIGR00615">
    <property type="entry name" value="recR"/>
    <property type="match status" value="1"/>
</dbReference>
<proteinExistence type="inferred from homology"/>
<dbReference type="CDD" id="cd01025">
    <property type="entry name" value="TOPRIM_recR"/>
    <property type="match status" value="1"/>
</dbReference>
<keyword evidence="6 7" id="KW-0234">DNA repair</keyword>
<dbReference type="AlphaFoldDB" id="A0A1F5RVB4"/>
<evidence type="ECO:0000256" key="3">
    <source>
        <dbReference type="ARBA" id="ARBA00022771"/>
    </source>
</evidence>
<gene>
    <name evidence="7" type="primary">recR</name>
    <name evidence="9" type="ORF">A3G56_00975</name>
</gene>
<dbReference type="PANTHER" id="PTHR30446:SF0">
    <property type="entry name" value="RECOMBINATION PROTEIN RECR"/>
    <property type="match status" value="1"/>
</dbReference>
<dbReference type="InterPro" id="IPR000093">
    <property type="entry name" value="DNA_Rcmb_RecR"/>
</dbReference>
<dbReference type="InterPro" id="IPR034137">
    <property type="entry name" value="TOPRIM_RecR"/>
</dbReference>
<accession>A0A1F5RVB4</accession>
<dbReference type="SUPFAM" id="SSF111304">
    <property type="entry name" value="Recombination protein RecR"/>
    <property type="match status" value="1"/>
</dbReference>
<evidence type="ECO:0000256" key="7">
    <source>
        <dbReference type="HAMAP-Rule" id="MF_00017"/>
    </source>
</evidence>
<dbReference type="InterPro" id="IPR006171">
    <property type="entry name" value="TOPRIM_dom"/>
</dbReference>
<dbReference type="Pfam" id="PF13662">
    <property type="entry name" value="Toprim_4"/>
    <property type="match status" value="1"/>
</dbReference>
<dbReference type="Gene3D" id="3.40.1360.10">
    <property type="match status" value="1"/>
</dbReference>
<dbReference type="GO" id="GO:0006310">
    <property type="term" value="P:DNA recombination"/>
    <property type="evidence" value="ECO:0007669"/>
    <property type="project" value="UniProtKB-UniRule"/>
</dbReference>
<keyword evidence="1 7" id="KW-0479">Metal-binding</keyword>
<feature type="zinc finger region" description="C4-type" evidence="7">
    <location>
        <begin position="57"/>
        <end position="72"/>
    </location>
</feature>
<keyword evidence="5 7" id="KW-0233">DNA recombination</keyword>
<dbReference type="InterPro" id="IPR023627">
    <property type="entry name" value="Rcmb_RecR"/>
</dbReference>
<dbReference type="InterPro" id="IPR015967">
    <property type="entry name" value="Rcmb_RecR_Znf"/>
</dbReference>
<keyword evidence="3 7" id="KW-0863">Zinc-finger</keyword>
<sequence>MELPLSIKNLIDAFSQLPTVGRKTAERFVFYLLQQDQKTLDDFSLAVKNVKQKITKCEVCGCVSEASPCPICAASRRDPATICVVGNTRDLITIENTAAYQGRYHVLGGLIDSIKAVTPEQLNVKGLTRRLPGKVREIILALSPTFEGETTALYLTKFLKNYNIKITRLARGLPSGADLQYADAITIKNALENRK</sequence>
<evidence type="ECO:0000256" key="4">
    <source>
        <dbReference type="ARBA" id="ARBA00022833"/>
    </source>
</evidence>